<dbReference type="AlphaFoldDB" id="W0SHN0"/>
<evidence type="ECO:0000313" key="2">
    <source>
        <dbReference type="Proteomes" id="UP000031637"/>
    </source>
</evidence>
<dbReference type="HOGENOM" id="CLU_2669723_0_0_4"/>
<accession>W0SHN0</accession>
<dbReference type="STRING" id="1223802.SUTH_03126"/>
<sequence length="75" mass="7711">MGGGPQCRSHTRRGLQFGAMALAVIERQAVAGEALLARQGQYRGGIESAGKKNDCGLHGRDGSKQAADALFGAAL</sequence>
<gene>
    <name evidence="1" type="ORF">SUTH_03126</name>
</gene>
<protein>
    <submittedName>
        <fullName evidence="1">Uncharacterized protein</fullName>
    </submittedName>
</protein>
<name>W0SHN0_9PROT</name>
<dbReference type="KEGG" id="shd:SUTH_03126"/>
<dbReference type="EMBL" id="AP012547">
    <property type="protein sequence ID" value="BAO30899.1"/>
    <property type="molecule type" value="Genomic_DNA"/>
</dbReference>
<organism evidence="1 2">
    <name type="scientific">Sulfuritalea hydrogenivorans sk43H</name>
    <dbReference type="NCBI Taxonomy" id="1223802"/>
    <lineage>
        <taxon>Bacteria</taxon>
        <taxon>Pseudomonadati</taxon>
        <taxon>Pseudomonadota</taxon>
        <taxon>Betaproteobacteria</taxon>
        <taxon>Nitrosomonadales</taxon>
        <taxon>Sterolibacteriaceae</taxon>
        <taxon>Sulfuritalea</taxon>
    </lineage>
</organism>
<reference evidence="1 2" key="1">
    <citation type="journal article" date="2014" name="Syst. Appl. Microbiol.">
        <title>Complete genomes of freshwater sulfur oxidizers Sulfuricella denitrificans skB26 and Sulfuritalea hydrogenivorans sk43H: genetic insights into the sulfur oxidation pathway of betaproteobacteria.</title>
        <authorList>
            <person name="Watanabe T."/>
            <person name="Kojima H."/>
            <person name="Fukui M."/>
        </authorList>
    </citation>
    <scope>NUCLEOTIDE SEQUENCE [LARGE SCALE GENOMIC DNA]</scope>
    <source>
        <strain evidence="1">DSM22779</strain>
    </source>
</reference>
<keyword evidence="2" id="KW-1185">Reference proteome</keyword>
<proteinExistence type="predicted"/>
<evidence type="ECO:0000313" key="1">
    <source>
        <dbReference type="EMBL" id="BAO30899.1"/>
    </source>
</evidence>
<dbReference type="Proteomes" id="UP000031637">
    <property type="component" value="Chromosome"/>
</dbReference>